<name>A0ABY4CZK7_9BACT</name>
<evidence type="ECO:0000313" key="1">
    <source>
        <dbReference type="EMBL" id="UOG75192.1"/>
    </source>
</evidence>
<proteinExistence type="predicted"/>
<sequence>MPDKKDAYIFMADQWNPKDLKDSRYLWLPVPFKAGQPTIDWMEQWDPGHFSKQL</sequence>
<dbReference type="RefSeq" id="WP_243799092.1">
    <property type="nucleotide sequence ID" value="NZ_CP094669.1"/>
</dbReference>
<protein>
    <submittedName>
        <fullName evidence="1">Uncharacterized protein</fullName>
    </submittedName>
</protein>
<dbReference type="Gene3D" id="2.115.10.20">
    <property type="entry name" value="Glycosyl hydrolase domain, family 43"/>
    <property type="match status" value="1"/>
</dbReference>
<gene>
    <name evidence="1" type="ORF">MTX78_01005</name>
</gene>
<evidence type="ECO:0000313" key="2">
    <source>
        <dbReference type="Proteomes" id="UP000831113"/>
    </source>
</evidence>
<organism evidence="1 2">
    <name type="scientific">Hymenobacter tibetensis</name>
    <dbReference type="NCBI Taxonomy" id="497967"/>
    <lineage>
        <taxon>Bacteria</taxon>
        <taxon>Pseudomonadati</taxon>
        <taxon>Bacteroidota</taxon>
        <taxon>Cytophagia</taxon>
        <taxon>Cytophagales</taxon>
        <taxon>Hymenobacteraceae</taxon>
        <taxon>Hymenobacter</taxon>
    </lineage>
</organism>
<dbReference type="InterPro" id="IPR023296">
    <property type="entry name" value="Glyco_hydro_beta-prop_sf"/>
</dbReference>
<dbReference type="EMBL" id="CP094669">
    <property type="protein sequence ID" value="UOG75192.1"/>
    <property type="molecule type" value="Genomic_DNA"/>
</dbReference>
<keyword evidence="2" id="KW-1185">Reference proteome</keyword>
<dbReference type="Proteomes" id="UP000831113">
    <property type="component" value="Chromosome"/>
</dbReference>
<accession>A0ABY4CZK7</accession>
<reference evidence="1 2" key="1">
    <citation type="submission" date="2022-03" db="EMBL/GenBank/DDBJ databases">
        <title>Hymenobactersp. isolated from the air.</title>
        <authorList>
            <person name="Won M."/>
            <person name="Kwon S.-W."/>
        </authorList>
    </citation>
    <scope>NUCLEOTIDE SEQUENCE [LARGE SCALE GENOMIC DNA]</scope>
    <source>
        <strain evidence="1 2">KACC 21982</strain>
    </source>
</reference>